<dbReference type="SUPFAM" id="SSF64005">
    <property type="entry name" value="Undecaprenyl diphosphate synthase"/>
    <property type="match status" value="1"/>
</dbReference>
<evidence type="ECO:0000313" key="3">
    <source>
        <dbReference type="Proteomes" id="UP000677054"/>
    </source>
</evidence>
<dbReference type="Gene3D" id="3.40.220.10">
    <property type="entry name" value="Leucine Aminopeptidase, subunit E, domain 1"/>
    <property type="match status" value="1"/>
</dbReference>
<protein>
    <recommendedName>
        <fullName evidence="1">Macro domain-containing protein</fullName>
    </recommendedName>
</protein>
<sequence length="375" mass="42731">MGRILDRLGFYKFLSFLLLFLLRQWYRLYVRCIVLWRTASVRLLCSPGLRKQHAETIFVLRKKLKRFPQHIGVVLAENKLFLSELANLVVWSLLSGVPYLSIYDPKGMVKQGEVIEKLQEQVISTQHEYLGRDYQLYKVVFHEEKDTPKRNGLLNGHTGSSKETLYLRLLDNGDSRGDIINTARHLCSQVKEGKLDVSGITVDEFGQHLSSSLGFPEVDLVLKFGIREEKKEMPDIQEVKGDLFSCPESTSLAHCISADIRMGKGIAAIFKKKFAGVSELQTQKKSVGEVAILKRGDRHVYYLITKAKYFEKPTYAAVEKSLNAMKKHCEEHGVKALAMPRIGCGLDGLEWKQMNEIIEKVFQDSSLDVITIYTL</sequence>
<dbReference type="Pfam" id="PF01661">
    <property type="entry name" value="Macro"/>
    <property type="match status" value="1"/>
</dbReference>
<feature type="domain" description="Macro" evidence="1">
    <location>
        <begin position="223"/>
        <end position="375"/>
    </location>
</feature>
<dbReference type="InterPro" id="IPR043472">
    <property type="entry name" value="Macro_dom-like"/>
</dbReference>
<dbReference type="PROSITE" id="PS51154">
    <property type="entry name" value="MACRO"/>
    <property type="match status" value="1"/>
</dbReference>
<dbReference type="GO" id="GO:0140291">
    <property type="term" value="P:peptidyl-glutamate ADP-deribosylation"/>
    <property type="evidence" value="ECO:0007669"/>
    <property type="project" value="TreeGrafter"/>
</dbReference>
<dbReference type="AlphaFoldDB" id="A0A7R8XBF7"/>
<dbReference type="InterPro" id="IPR002589">
    <property type="entry name" value="Macro_dom"/>
</dbReference>
<gene>
    <name evidence="2" type="ORF">DSTB1V02_LOCUS4618</name>
</gene>
<evidence type="ECO:0000313" key="2">
    <source>
        <dbReference type="EMBL" id="CAD7244731.1"/>
    </source>
</evidence>
<dbReference type="EMBL" id="CAJPEV010000699">
    <property type="protein sequence ID" value="CAG0887714.1"/>
    <property type="molecule type" value="Genomic_DNA"/>
</dbReference>
<dbReference type="InterPro" id="IPR036424">
    <property type="entry name" value="UPP_synth-like_sf"/>
</dbReference>
<reference evidence="2" key="1">
    <citation type="submission" date="2020-11" db="EMBL/GenBank/DDBJ databases">
        <authorList>
            <person name="Tran Van P."/>
        </authorList>
    </citation>
    <scope>NUCLEOTIDE SEQUENCE</scope>
</reference>
<evidence type="ECO:0000259" key="1">
    <source>
        <dbReference type="PROSITE" id="PS51154"/>
    </source>
</evidence>
<dbReference type="CDD" id="cd02901">
    <property type="entry name" value="Macro_Poa1p-like"/>
    <property type="match status" value="1"/>
</dbReference>
<dbReference type="Proteomes" id="UP000677054">
    <property type="component" value="Unassembled WGS sequence"/>
</dbReference>
<dbReference type="InterPro" id="IPR050892">
    <property type="entry name" value="ADP-ribose_metab_enzymes"/>
</dbReference>
<dbReference type="PANTHER" id="PTHR12521:SF0">
    <property type="entry name" value="ADP-RIBOSE GLYCOHYDROLASE OARD1"/>
    <property type="match status" value="1"/>
</dbReference>
<organism evidence="2">
    <name type="scientific">Darwinula stevensoni</name>
    <dbReference type="NCBI Taxonomy" id="69355"/>
    <lineage>
        <taxon>Eukaryota</taxon>
        <taxon>Metazoa</taxon>
        <taxon>Ecdysozoa</taxon>
        <taxon>Arthropoda</taxon>
        <taxon>Crustacea</taxon>
        <taxon>Oligostraca</taxon>
        <taxon>Ostracoda</taxon>
        <taxon>Podocopa</taxon>
        <taxon>Podocopida</taxon>
        <taxon>Darwinulocopina</taxon>
        <taxon>Darwinuloidea</taxon>
        <taxon>Darwinulidae</taxon>
        <taxon>Darwinula</taxon>
    </lineage>
</organism>
<dbReference type="EMBL" id="LR900216">
    <property type="protein sequence ID" value="CAD7244731.1"/>
    <property type="molecule type" value="Genomic_DNA"/>
</dbReference>
<dbReference type="GO" id="GO:0016765">
    <property type="term" value="F:transferase activity, transferring alkyl or aryl (other than methyl) groups"/>
    <property type="evidence" value="ECO:0007669"/>
    <property type="project" value="InterPro"/>
</dbReference>
<dbReference type="OrthoDB" id="2155246at2759"/>
<name>A0A7R8XBF7_9CRUS</name>
<dbReference type="PANTHER" id="PTHR12521">
    <property type="entry name" value="PROTEIN C6ORF130"/>
    <property type="match status" value="1"/>
</dbReference>
<dbReference type="SMART" id="SM00506">
    <property type="entry name" value="A1pp"/>
    <property type="match status" value="1"/>
</dbReference>
<keyword evidence="3" id="KW-1185">Reference proteome</keyword>
<accession>A0A7R8XBF7</accession>
<dbReference type="SUPFAM" id="SSF52949">
    <property type="entry name" value="Macro domain-like"/>
    <property type="match status" value="1"/>
</dbReference>
<proteinExistence type="predicted"/>
<dbReference type="Gene3D" id="3.40.1180.10">
    <property type="entry name" value="Decaprenyl diphosphate synthase-like"/>
    <property type="match status" value="1"/>
</dbReference>